<keyword evidence="2 6" id="KW-0812">Transmembrane</keyword>
<protein>
    <submittedName>
        <fullName evidence="8">DMT family transporter</fullName>
    </submittedName>
</protein>
<dbReference type="InterPro" id="IPR037185">
    <property type="entry name" value="EmrE-like"/>
</dbReference>
<feature type="region of interest" description="Disordered" evidence="5">
    <location>
        <begin position="301"/>
        <end position="320"/>
    </location>
</feature>
<evidence type="ECO:0000256" key="2">
    <source>
        <dbReference type="ARBA" id="ARBA00022692"/>
    </source>
</evidence>
<comment type="caution">
    <text evidence="8">The sequence shown here is derived from an EMBL/GenBank/DDBJ whole genome shotgun (WGS) entry which is preliminary data.</text>
</comment>
<evidence type="ECO:0000256" key="5">
    <source>
        <dbReference type="SAM" id="MobiDB-lite"/>
    </source>
</evidence>
<keyword evidence="9" id="KW-1185">Reference proteome</keyword>
<dbReference type="Pfam" id="PF00892">
    <property type="entry name" value="EamA"/>
    <property type="match status" value="2"/>
</dbReference>
<gene>
    <name evidence="8" type="ORF">NDI76_01175</name>
</gene>
<keyword evidence="3 6" id="KW-1133">Transmembrane helix</keyword>
<keyword evidence="4 6" id="KW-0472">Membrane</keyword>
<feature type="transmembrane region" description="Helical" evidence="6">
    <location>
        <begin position="122"/>
        <end position="139"/>
    </location>
</feature>
<evidence type="ECO:0000313" key="9">
    <source>
        <dbReference type="Proteomes" id="UP001257060"/>
    </source>
</evidence>
<accession>A0ABU2GAX7</accession>
<dbReference type="EMBL" id="JAMQOP010000001">
    <property type="protein sequence ID" value="MDS0297354.1"/>
    <property type="molecule type" value="Genomic_DNA"/>
</dbReference>
<feature type="compositionally biased region" description="Basic and acidic residues" evidence="5">
    <location>
        <begin position="303"/>
        <end position="320"/>
    </location>
</feature>
<evidence type="ECO:0000256" key="3">
    <source>
        <dbReference type="ARBA" id="ARBA00022989"/>
    </source>
</evidence>
<evidence type="ECO:0000256" key="1">
    <source>
        <dbReference type="ARBA" id="ARBA00004141"/>
    </source>
</evidence>
<feature type="transmembrane region" description="Helical" evidence="6">
    <location>
        <begin position="89"/>
        <end position="110"/>
    </location>
</feature>
<proteinExistence type="predicted"/>
<feature type="domain" description="EamA" evidence="7">
    <location>
        <begin position="152"/>
        <end position="288"/>
    </location>
</feature>
<evidence type="ECO:0000256" key="6">
    <source>
        <dbReference type="SAM" id="Phobius"/>
    </source>
</evidence>
<feature type="transmembrane region" description="Helical" evidence="6">
    <location>
        <begin position="249"/>
        <end position="266"/>
    </location>
</feature>
<dbReference type="PANTHER" id="PTHR32322:SF2">
    <property type="entry name" value="EAMA DOMAIN-CONTAINING PROTEIN"/>
    <property type="match status" value="1"/>
</dbReference>
<evidence type="ECO:0000259" key="7">
    <source>
        <dbReference type="Pfam" id="PF00892"/>
    </source>
</evidence>
<organism evidence="8 9">
    <name type="scientific">Halogeometricum salsisoli</name>
    <dbReference type="NCBI Taxonomy" id="2950536"/>
    <lineage>
        <taxon>Archaea</taxon>
        <taxon>Methanobacteriati</taxon>
        <taxon>Methanobacteriota</taxon>
        <taxon>Stenosarchaea group</taxon>
        <taxon>Halobacteria</taxon>
        <taxon>Halobacteriales</taxon>
        <taxon>Haloferacaceae</taxon>
        <taxon>Halogeometricum</taxon>
    </lineage>
</organism>
<evidence type="ECO:0000313" key="8">
    <source>
        <dbReference type="EMBL" id="MDS0297354.1"/>
    </source>
</evidence>
<dbReference type="InterPro" id="IPR000620">
    <property type="entry name" value="EamA_dom"/>
</dbReference>
<feature type="transmembrane region" description="Helical" evidence="6">
    <location>
        <begin position="216"/>
        <end position="237"/>
    </location>
</feature>
<comment type="subcellular location">
    <subcellularLocation>
        <location evidence="1">Membrane</location>
        <topology evidence="1">Multi-pass membrane protein</topology>
    </subcellularLocation>
</comment>
<name>A0ABU2GAX7_9EURY</name>
<feature type="transmembrane region" description="Helical" evidence="6">
    <location>
        <begin position="272"/>
        <end position="288"/>
    </location>
</feature>
<dbReference type="Proteomes" id="UP001257060">
    <property type="component" value="Unassembled WGS sequence"/>
</dbReference>
<feature type="transmembrane region" description="Helical" evidence="6">
    <location>
        <begin position="183"/>
        <end position="204"/>
    </location>
</feature>
<reference evidence="8 9" key="1">
    <citation type="submission" date="2022-06" db="EMBL/GenBank/DDBJ databases">
        <title>Halogeometricum sp. a new haloarchaeum isolate from saline soil.</title>
        <authorList>
            <person name="Strakova D."/>
            <person name="Galisteo C."/>
            <person name="Sanchez-Porro C."/>
            <person name="Ventosa A."/>
        </authorList>
    </citation>
    <scope>NUCLEOTIDE SEQUENCE [LARGE SCALE GENOMIC DNA]</scope>
    <source>
        <strain evidence="8 9">S1BR25-6</strain>
    </source>
</reference>
<feature type="transmembrane region" description="Helical" evidence="6">
    <location>
        <begin position="151"/>
        <end position="171"/>
    </location>
</feature>
<dbReference type="InterPro" id="IPR050638">
    <property type="entry name" value="AA-Vitamin_Transporters"/>
</dbReference>
<dbReference type="RefSeq" id="WP_310922142.1">
    <property type="nucleotide sequence ID" value="NZ_JAMQOP010000001.1"/>
</dbReference>
<feature type="transmembrane region" description="Helical" evidence="6">
    <location>
        <begin position="65"/>
        <end position="83"/>
    </location>
</feature>
<evidence type="ECO:0000256" key="4">
    <source>
        <dbReference type="ARBA" id="ARBA00023136"/>
    </source>
</evidence>
<feature type="transmembrane region" description="Helical" evidence="6">
    <location>
        <begin position="32"/>
        <end position="53"/>
    </location>
</feature>
<dbReference type="PANTHER" id="PTHR32322">
    <property type="entry name" value="INNER MEMBRANE TRANSPORTER"/>
    <property type="match status" value="1"/>
</dbReference>
<sequence>MRHRTSLVFVLLSAVWGTAFVATEVGLDSLPPALFAAVRFDVAALLLFCLARVRGDRLLPASRAEWLPVLAGGALTIGVHHAFLFSGQVYVDGAVAAVLLGLIPVITPALTRLTAAAERLSPVGAAGVLLGFVGVVVIADPDPGNLGASDLLGVVLVLASAVAFALGAVLTHDSRSDLPFVATQAWMMLVGALLLHATSAALPWESFAAAEWTPEAVAALLYLAVVAGAGGFVMYFWLLDRVGPVEVSLLEYVIPVFAAVSGWGLRGTALDATTVAGFAVIFVGFLLVKREDVRRALGRGRGGRRERECDGDARMPRDAD</sequence>
<dbReference type="SUPFAM" id="SSF103481">
    <property type="entry name" value="Multidrug resistance efflux transporter EmrE"/>
    <property type="match status" value="2"/>
</dbReference>
<feature type="domain" description="EamA" evidence="7">
    <location>
        <begin position="7"/>
        <end position="138"/>
    </location>
</feature>